<protein>
    <submittedName>
        <fullName evidence="1">Uncharacterized protein</fullName>
    </submittedName>
</protein>
<evidence type="ECO:0000313" key="1">
    <source>
        <dbReference type="EMBL" id="KKS91734.1"/>
    </source>
</evidence>
<dbReference type="Proteomes" id="UP000033980">
    <property type="component" value="Unassembled WGS sequence"/>
</dbReference>
<evidence type="ECO:0000313" key="2">
    <source>
        <dbReference type="Proteomes" id="UP000033980"/>
    </source>
</evidence>
<gene>
    <name evidence="1" type="ORF">UV68_C0062G0002</name>
</gene>
<sequence>MWSNTKVLVGGVLGETEGEIEEDGERLGEILGLAEDEGLSEGDSDGDAEGLTLAEPMVSLNEIMPRTQPSVISTSHCA</sequence>
<name>A0A0G1D207_9BACT</name>
<accession>A0A0G1D207</accession>
<dbReference type="AlphaFoldDB" id="A0A0G1D207"/>
<reference evidence="1 2" key="1">
    <citation type="journal article" date="2015" name="Nature">
        <title>rRNA introns, odd ribosomes, and small enigmatic genomes across a large radiation of phyla.</title>
        <authorList>
            <person name="Brown C.T."/>
            <person name="Hug L.A."/>
            <person name="Thomas B.C."/>
            <person name="Sharon I."/>
            <person name="Castelle C.J."/>
            <person name="Singh A."/>
            <person name="Wilkins M.J."/>
            <person name="Williams K.H."/>
            <person name="Banfield J.F."/>
        </authorList>
    </citation>
    <scope>NUCLEOTIDE SEQUENCE [LARGE SCALE GENOMIC DNA]</scope>
</reference>
<comment type="caution">
    <text evidence="1">The sequence shown here is derived from an EMBL/GenBank/DDBJ whole genome shotgun (WGS) entry which is preliminary data.</text>
</comment>
<proteinExistence type="predicted"/>
<dbReference type="EMBL" id="LCFK01000062">
    <property type="protein sequence ID" value="KKS91734.1"/>
    <property type="molecule type" value="Genomic_DNA"/>
</dbReference>
<organism evidence="1 2">
    <name type="scientific">Candidatus Collierbacteria bacterium GW2011_GWC2_43_12</name>
    <dbReference type="NCBI Taxonomy" id="1618390"/>
    <lineage>
        <taxon>Bacteria</taxon>
        <taxon>Candidatus Collieribacteriota</taxon>
    </lineage>
</organism>